<dbReference type="OrthoDB" id="9802264at2"/>
<dbReference type="InterPro" id="IPR047641">
    <property type="entry name" value="ABC_transpr_MalK/UgpC-like"/>
</dbReference>
<dbReference type="InterPro" id="IPR003439">
    <property type="entry name" value="ABC_transporter-like_ATP-bd"/>
</dbReference>
<evidence type="ECO:0000256" key="5">
    <source>
        <dbReference type="ARBA" id="ARBA00022741"/>
    </source>
</evidence>
<dbReference type="PANTHER" id="PTHR43875:SF3">
    <property type="entry name" value="MALTOSE_MALTODEXTRIN IMPORT ATP-BINDING PROTEIN MALK"/>
    <property type="match status" value="1"/>
</dbReference>
<dbReference type="FunFam" id="3.40.50.300:FF:000042">
    <property type="entry name" value="Maltose/maltodextrin ABC transporter, ATP-binding protein"/>
    <property type="match status" value="1"/>
</dbReference>
<dbReference type="InterPro" id="IPR040582">
    <property type="entry name" value="OB_MalK-like"/>
</dbReference>
<dbReference type="PANTHER" id="PTHR43875">
    <property type="entry name" value="MALTODEXTRIN IMPORT ATP-BINDING PROTEIN MSMX"/>
    <property type="match status" value="1"/>
</dbReference>
<dbReference type="Proteomes" id="UP000198885">
    <property type="component" value="Unassembled WGS sequence"/>
</dbReference>
<dbReference type="GO" id="GO:0015423">
    <property type="term" value="F:ABC-type maltose transporter activity"/>
    <property type="evidence" value="ECO:0007669"/>
    <property type="project" value="TreeGrafter"/>
</dbReference>
<evidence type="ECO:0000313" key="10">
    <source>
        <dbReference type="Proteomes" id="UP000198885"/>
    </source>
</evidence>
<evidence type="ECO:0000259" key="8">
    <source>
        <dbReference type="PROSITE" id="PS50893"/>
    </source>
</evidence>
<dbReference type="InterPro" id="IPR027417">
    <property type="entry name" value="P-loop_NTPase"/>
</dbReference>
<dbReference type="Pfam" id="PF17912">
    <property type="entry name" value="OB_MalK"/>
    <property type="match status" value="1"/>
</dbReference>
<organism evidence="9 10">
    <name type="scientific">Tranquillimonas rosea</name>
    <dbReference type="NCBI Taxonomy" id="641238"/>
    <lineage>
        <taxon>Bacteria</taxon>
        <taxon>Pseudomonadati</taxon>
        <taxon>Pseudomonadota</taxon>
        <taxon>Alphaproteobacteria</taxon>
        <taxon>Rhodobacterales</taxon>
        <taxon>Roseobacteraceae</taxon>
        <taxon>Tranquillimonas</taxon>
    </lineage>
</organism>
<keyword evidence="10" id="KW-1185">Reference proteome</keyword>
<dbReference type="GO" id="GO:0016887">
    <property type="term" value="F:ATP hydrolysis activity"/>
    <property type="evidence" value="ECO:0007669"/>
    <property type="project" value="InterPro"/>
</dbReference>
<dbReference type="RefSeq" id="WP_092695733.1">
    <property type="nucleotide sequence ID" value="NZ_CBDDGO010000004.1"/>
</dbReference>
<dbReference type="InterPro" id="IPR003593">
    <property type="entry name" value="AAA+_ATPase"/>
</dbReference>
<dbReference type="InterPro" id="IPR017871">
    <property type="entry name" value="ABC_transporter-like_CS"/>
</dbReference>
<evidence type="ECO:0000256" key="4">
    <source>
        <dbReference type="ARBA" id="ARBA00022519"/>
    </source>
</evidence>
<keyword evidence="4" id="KW-0997">Cell inner membrane</keyword>
<comment type="similarity">
    <text evidence="1">Belongs to the ABC transporter superfamily.</text>
</comment>
<dbReference type="PROSITE" id="PS00211">
    <property type="entry name" value="ABC_TRANSPORTER_1"/>
    <property type="match status" value="1"/>
</dbReference>
<keyword evidence="2" id="KW-0813">Transport</keyword>
<dbReference type="GO" id="GO:0005524">
    <property type="term" value="F:ATP binding"/>
    <property type="evidence" value="ECO:0007669"/>
    <property type="project" value="UniProtKB-KW"/>
</dbReference>
<dbReference type="Gene3D" id="2.40.50.100">
    <property type="match status" value="1"/>
</dbReference>
<dbReference type="NCBIfam" id="NF008653">
    <property type="entry name" value="PRK11650.1"/>
    <property type="match status" value="1"/>
</dbReference>
<dbReference type="SUPFAM" id="SSF52540">
    <property type="entry name" value="P-loop containing nucleoside triphosphate hydrolases"/>
    <property type="match status" value="1"/>
</dbReference>
<evidence type="ECO:0000256" key="7">
    <source>
        <dbReference type="ARBA" id="ARBA00023136"/>
    </source>
</evidence>
<accession>A0A1H9WLF1</accession>
<protein>
    <submittedName>
        <fullName evidence="9">Carbohydrate ABC transporter ATP-binding protein, CUT1 family</fullName>
    </submittedName>
</protein>
<dbReference type="AlphaFoldDB" id="A0A1H9WLF1"/>
<dbReference type="InterPro" id="IPR008995">
    <property type="entry name" value="Mo/tungstate-bd_C_term_dom"/>
</dbReference>
<dbReference type="CDD" id="cd03301">
    <property type="entry name" value="ABC_MalK_N"/>
    <property type="match status" value="1"/>
</dbReference>
<name>A0A1H9WLF1_9RHOB</name>
<dbReference type="PROSITE" id="PS50893">
    <property type="entry name" value="ABC_TRANSPORTER_2"/>
    <property type="match status" value="1"/>
</dbReference>
<feature type="domain" description="ABC transporter" evidence="8">
    <location>
        <begin position="5"/>
        <end position="235"/>
    </location>
</feature>
<dbReference type="SUPFAM" id="SSF50331">
    <property type="entry name" value="MOP-like"/>
    <property type="match status" value="1"/>
</dbReference>
<keyword evidence="3" id="KW-1003">Cell membrane</keyword>
<dbReference type="InterPro" id="IPR015855">
    <property type="entry name" value="ABC_transpr_MalK-like"/>
</dbReference>
<evidence type="ECO:0000313" key="9">
    <source>
        <dbReference type="EMBL" id="SES34664.1"/>
    </source>
</evidence>
<evidence type="ECO:0000256" key="2">
    <source>
        <dbReference type="ARBA" id="ARBA00022448"/>
    </source>
</evidence>
<evidence type="ECO:0000256" key="1">
    <source>
        <dbReference type="ARBA" id="ARBA00005417"/>
    </source>
</evidence>
<reference evidence="9 10" key="1">
    <citation type="submission" date="2016-10" db="EMBL/GenBank/DDBJ databases">
        <authorList>
            <person name="de Groot N.N."/>
        </authorList>
    </citation>
    <scope>NUCLEOTIDE SEQUENCE [LARGE SCALE GENOMIC DNA]</scope>
    <source>
        <strain evidence="9 10">DSM 23042</strain>
    </source>
</reference>
<sequence>MATEIVFDKLVKKYGAVEVIHGIDLQIDPGEFVVFVGPSGCGKSTLLRMVAGLEQISGGDLIIDEERVNDIAAADRGIAMVFQSYALYPHMSVFKNLAFGLETAGESKAQIKEKVHHAAEVLQITPLLERKPKALSGGQRQRVAIGRAIVREPRIFLFDEPLSNLDAELRVQMRVEIAELHRQLGNTMIYVTHDQVEAMTMADKIVVLRDGYIQQVGKPLDLYNHPANRFVAGFIGSPRMNFLDGTIAATGDSVEIEIDGKRIKLPGRTVQRGSVGDPVTLGVRPEHLRITGGEGMGTLGTVRRTLVESLGGQTLIYARTEGSRNVVLALDGQVDVGENVPTYFDPALAHLFDPEGNKL</sequence>
<dbReference type="InterPro" id="IPR012340">
    <property type="entry name" value="NA-bd_OB-fold"/>
</dbReference>
<proteinExistence type="inferred from homology"/>
<dbReference type="GO" id="GO:0055052">
    <property type="term" value="C:ATP-binding cassette (ABC) transporter complex, substrate-binding subunit-containing"/>
    <property type="evidence" value="ECO:0007669"/>
    <property type="project" value="TreeGrafter"/>
</dbReference>
<keyword evidence="7" id="KW-0472">Membrane</keyword>
<dbReference type="SMART" id="SM00382">
    <property type="entry name" value="AAA"/>
    <property type="match status" value="1"/>
</dbReference>
<dbReference type="STRING" id="641238.SAMN04490244_11199"/>
<evidence type="ECO:0000256" key="3">
    <source>
        <dbReference type="ARBA" id="ARBA00022475"/>
    </source>
</evidence>
<dbReference type="Gene3D" id="3.40.50.300">
    <property type="entry name" value="P-loop containing nucleotide triphosphate hydrolases"/>
    <property type="match status" value="1"/>
</dbReference>
<keyword evidence="6 9" id="KW-0067">ATP-binding</keyword>
<gene>
    <name evidence="9" type="ORF">SAMN04490244_11199</name>
</gene>
<dbReference type="GO" id="GO:1990060">
    <property type="term" value="C:maltose transport complex"/>
    <property type="evidence" value="ECO:0007669"/>
    <property type="project" value="TreeGrafter"/>
</dbReference>
<dbReference type="EMBL" id="FOGU01000011">
    <property type="protein sequence ID" value="SES34664.1"/>
    <property type="molecule type" value="Genomic_DNA"/>
</dbReference>
<evidence type="ECO:0000256" key="6">
    <source>
        <dbReference type="ARBA" id="ARBA00022840"/>
    </source>
</evidence>
<keyword evidence="5" id="KW-0547">Nucleotide-binding</keyword>
<dbReference type="Gene3D" id="2.40.50.140">
    <property type="entry name" value="Nucleic acid-binding proteins"/>
    <property type="match status" value="1"/>
</dbReference>
<dbReference type="Pfam" id="PF00005">
    <property type="entry name" value="ABC_tran"/>
    <property type="match status" value="1"/>
</dbReference>